<evidence type="ECO:0000256" key="2">
    <source>
        <dbReference type="SAM" id="Phobius"/>
    </source>
</evidence>
<name>A0A1D3CVL4_9EIME</name>
<feature type="transmembrane region" description="Helical" evidence="2">
    <location>
        <begin position="130"/>
        <end position="154"/>
    </location>
</feature>
<proteinExistence type="predicted"/>
<feature type="region of interest" description="Disordered" evidence="1">
    <location>
        <begin position="177"/>
        <end position="206"/>
    </location>
</feature>
<feature type="transmembrane region" description="Helical" evidence="2">
    <location>
        <begin position="51"/>
        <end position="74"/>
    </location>
</feature>
<organism evidence="3 4">
    <name type="scientific">Cyclospora cayetanensis</name>
    <dbReference type="NCBI Taxonomy" id="88456"/>
    <lineage>
        <taxon>Eukaryota</taxon>
        <taxon>Sar</taxon>
        <taxon>Alveolata</taxon>
        <taxon>Apicomplexa</taxon>
        <taxon>Conoidasida</taxon>
        <taxon>Coccidia</taxon>
        <taxon>Eucoccidiorida</taxon>
        <taxon>Eimeriorina</taxon>
        <taxon>Eimeriidae</taxon>
        <taxon>Cyclospora</taxon>
    </lineage>
</organism>
<dbReference type="Proteomes" id="UP000095192">
    <property type="component" value="Unassembled WGS sequence"/>
</dbReference>
<dbReference type="EMBL" id="JROU02001784">
    <property type="protein sequence ID" value="OEH75247.1"/>
    <property type="molecule type" value="Genomic_DNA"/>
</dbReference>
<evidence type="ECO:0000313" key="3">
    <source>
        <dbReference type="EMBL" id="OEH75247.1"/>
    </source>
</evidence>
<dbReference type="InParanoid" id="A0A1D3CVL4"/>
<feature type="transmembrane region" description="Helical" evidence="2">
    <location>
        <begin position="86"/>
        <end position="109"/>
    </location>
</feature>
<comment type="caution">
    <text evidence="3">The sequence shown here is derived from an EMBL/GenBank/DDBJ whole genome shotgun (WGS) entry which is preliminary data.</text>
</comment>
<evidence type="ECO:0000313" key="4">
    <source>
        <dbReference type="Proteomes" id="UP000095192"/>
    </source>
</evidence>
<reference evidence="3 4" key="1">
    <citation type="journal article" date="2016" name="BMC Genomics">
        <title>Comparative genomics reveals Cyclospora cayetanensis possesses coccidia-like metabolism and invasion components but unique surface antigens.</title>
        <authorList>
            <person name="Liu S."/>
            <person name="Wang L."/>
            <person name="Zheng H."/>
            <person name="Xu Z."/>
            <person name="Roellig D.M."/>
            <person name="Li N."/>
            <person name="Frace M.A."/>
            <person name="Tang K."/>
            <person name="Arrowood M.J."/>
            <person name="Moss D.M."/>
            <person name="Zhang L."/>
            <person name="Feng Y."/>
            <person name="Xiao L."/>
        </authorList>
    </citation>
    <scope>NUCLEOTIDE SEQUENCE [LARGE SCALE GENOMIC DNA]</scope>
    <source>
        <strain evidence="3 4">CHN_HEN01</strain>
    </source>
</reference>
<dbReference type="VEuPathDB" id="ToxoDB:LOC34619477"/>
<dbReference type="VEuPathDB" id="ToxoDB:cyc_02648"/>
<feature type="compositionally biased region" description="Basic and acidic residues" evidence="1">
    <location>
        <begin position="186"/>
        <end position="206"/>
    </location>
</feature>
<keyword evidence="4" id="KW-1185">Reference proteome</keyword>
<gene>
    <name evidence="3" type="ORF">cyc_02648</name>
</gene>
<protein>
    <submittedName>
        <fullName evidence="3">Zinc finger (C3hc4 ring finger) domain-containing protein</fullName>
    </submittedName>
</protein>
<keyword evidence="2" id="KW-0812">Transmembrane</keyword>
<keyword evidence="2" id="KW-1133">Transmembrane helix</keyword>
<accession>A0A1D3CVL4</accession>
<keyword evidence="2" id="KW-0472">Membrane</keyword>
<evidence type="ECO:0000256" key="1">
    <source>
        <dbReference type="SAM" id="MobiDB-lite"/>
    </source>
</evidence>
<sequence length="206" mass="23292">MSDAVGRVGRRVYSAIEAVLLGPEGNPTASRDPIMEVVTQSPQEALTFIKVVMLFGAVSGFIISAPCAAYLSLYWSACSCNKPLQWWVAVFTALQVPQLPVRYLFFCHLSSCPRDRRSILNTVQRMTSGLGWRCSKALSILSYGWFILGVVWIFNSQSCSEAPGLWRITVTALQQHQEQQNEEQPEERCLRERQPRHPEHDWSSTE</sequence>
<dbReference type="AlphaFoldDB" id="A0A1D3CVL4"/>